<protein>
    <submittedName>
        <fullName evidence="2">DUF3291 domain-containing protein</fullName>
    </submittedName>
</protein>
<dbReference type="EMBL" id="JALHLG010000018">
    <property type="protein sequence ID" value="MCJ2187732.1"/>
    <property type="molecule type" value="Genomic_DNA"/>
</dbReference>
<dbReference type="SUPFAM" id="SSF54909">
    <property type="entry name" value="Dimeric alpha+beta barrel"/>
    <property type="match status" value="1"/>
</dbReference>
<dbReference type="RefSeq" id="WP_243921707.1">
    <property type="nucleotide sequence ID" value="NZ_JALHLG010000018.1"/>
</dbReference>
<dbReference type="Proteomes" id="UP001202281">
    <property type="component" value="Unassembled WGS sequence"/>
</dbReference>
<name>A0ABT0BRQ2_9SPHN</name>
<organism evidence="2 3">
    <name type="scientific">Novosphingobium beihaiensis</name>
    <dbReference type="NCBI Taxonomy" id="2930389"/>
    <lineage>
        <taxon>Bacteria</taxon>
        <taxon>Pseudomonadati</taxon>
        <taxon>Pseudomonadota</taxon>
        <taxon>Alphaproteobacteria</taxon>
        <taxon>Sphingomonadales</taxon>
        <taxon>Sphingomonadaceae</taxon>
        <taxon>Novosphingobium</taxon>
    </lineage>
</organism>
<dbReference type="InterPro" id="IPR021708">
    <property type="entry name" value="DUF3291"/>
</dbReference>
<dbReference type="Pfam" id="PF11695">
    <property type="entry name" value="DUF3291"/>
    <property type="match status" value="1"/>
</dbReference>
<reference evidence="2 3" key="1">
    <citation type="submission" date="2022-04" db="EMBL/GenBank/DDBJ databases">
        <title>Identification of a novel bacterium isolated from mangrove sediments.</title>
        <authorList>
            <person name="Pan X."/>
        </authorList>
    </citation>
    <scope>NUCLEOTIDE SEQUENCE [LARGE SCALE GENOMIC DNA]</scope>
    <source>
        <strain evidence="2 3">B2638</strain>
    </source>
</reference>
<evidence type="ECO:0000313" key="2">
    <source>
        <dbReference type="EMBL" id="MCJ2187732.1"/>
    </source>
</evidence>
<accession>A0ABT0BRQ2</accession>
<gene>
    <name evidence="2" type="ORF">MTR66_13005</name>
</gene>
<proteinExistence type="predicted"/>
<feature type="domain" description="DUF3291" evidence="1">
    <location>
        <begin position="7"/>
        <end position="144"/>
    </location>
</feature>
<keyword evidence="3" id="KW-1185">Reference proteome</keyword>
<dbReference type="InterPro" id="IPR011008">
    <property type="entry name" value="Dimeric_a/b-barrel"/>
</dbReference>
<comment type="caution">
    <text evidence="2">The sequence shown here is derived from an EMBL/GenBank/DDBJ whole genome shotgun (WGS) entry which is preliminary data.</text>
</comment>
<evidence type="ECO:0000259" key="1">
    <source>
        <dbReference type="Pfam" id="PF11695"/>
    </source>
</evidence>
<sequence length="168" mass="18825">MAQGWHLAQINIGRLVAPRGDPRVQPFFDALDRVNALADQSPGFIWRLQDESGNAMGISYSPDPLLAVNMSVWEDADSLFEFVYRSAHTPVMAKRREYFERFEGAYQALWWIPAGTVPTVSDGLSRLWLLDRFGPCPQAFSFKARFPAPGEAGVPVDHQPDPWCMGNA</sequence>
<evidence type="ECO:0000313" key="3">
    <source>
        <dbReference type="Proteomes" id="UP001202281"/>
    </source>
</evidence>